<dbReference type="EMBL" id="CAJMWS010001084">
    <property type="protein sequence ID" value="CAE6472880.1"/>
    <property type="molecule type" value="Genomic_DNA"/>
</dbReference>
<sequence length="410" mass="45656">MTSNRVNPRSILSEHPSPPSPPESDDNFVPPGSPEMDDSQGSDLSPPRKRAKSTSQASVSSVRLVAGSRTPTDSKLAAGPPVCLVTCHAIAPTDCCHVVPRRSTSSELDMLEYAWGIFPNRLNLDIPQNLIYLSSDLHRAFDRYDWVLLPSFDAIMKAAVVASLRSPYTEVFAQDEHDYNFVHLKDHPVRILRDKELILPFESEFHPYTAYYPPYETFPPIRSKLHPYFVIYGASAALDKLTQRQFEDFRATIPNAGDSSSVVSKLLLCRTIVRAWKEAYNTKPRPPASVHLSTLSRTRRTTSRSTRDSLQSASQRSSHKQNQSSERQPESQDKGTAAKEGQLQECCPPSTLGSNDSPRTPEHRYDMMHALASQDHGSVGYLSDIAQWAKNVSSYLGGEIVELAESDVAR</sequence>
<dbReference type="Proteomes" id="UP000663846">
    <property type="component" value="Unassembled WGS sequence"/>
</dbReference>
<dbReference type="InterPro" id="IPR003615">
    <property type="entry name" value="HNH_nuc"/>
</dbReference>
<dbReference type="Pfam" id="PF13391">
    <property type="entry name" value="HNH_2"/>
    <property type="match status" value="1"/>
</dbReference>
<evidence type="ECO:0000313" key="3">
    <source>
        <dbReference type="EMBL" id="CAE6472880.1"/>
    </source>
</evidence>
<accession>A0A8H3GYU7</accession>
<feature type="region of interest" description="Disordered" evidence="1">
    <location>
        <begin position="1"/>
        <end position="75"/>
    </location>
</feature>
<gene>
    <name evidence="3" type="ORF">RDB_LOCUS179026</name>
</gene>
<proteinExistence type="predicted"/>
<evidence type="ECO:0000313" key="4">
    <source>
        <dbReference type="Proteomes" id="UP000663846"/>
    </source>
</evidence>
<name>A0A8H3GYU7_9AGAM</name>
<dbReference type="AlphaFoldDB" id="A0A8H3GYU7"/>
<evidence type="ECO:0000256" key="1">
    <source>
        <dbReference type="SAM" id="MobiDB-lite"/>
    </source>
</evidence>
<feature type="domain" description="HNH nuclease" evidence="2">
    <location>
        <begin position="83"/>
        <end position="147"/>
    </location>
</feature>
<reference evidence="3" key="1">
    <citation type="submission" date="2021-01" db="EMBL/GenBank/DDBJ databases">
        <authorList>
            <person name="Kaushik A."/>
        </authorList>
    </citation>
    <scope>NUCLEOTIDE SEQUENCE</scope>
    <source>
        <strain evidence="3">AG1-1C</strain>
    </source>
</reference>
<feature type="compositionally biased region" description="Basic and acidic residues" evidence="1">
    <location>
        <begin position="327"/>
        <end position="337"/>
    </location>
</feature>
<evidence type="ECO:0000259" key="2">
    <source>
        <dbReference type="Pfam" id="PF13391"/>
    </source>
</evidence>
<feature type="compositionally biased region" description="Polar residues" evidence="1">
    <location>
        <begin position="311"/>
        <end position="326"/>
    </location>
</feature>
<feature type="region of interest" description="Disordered" evidence="1">
    <location>
        <begin position="283"/>
        <end position="362"/>
    </location>
</feature>
<organism evidence="3 4">
    <name type="scientific">Rhizoctonia solani</name>
    <dbReference type="NCBI Taxonomy" id="456999"/>
    <lineage>
        <taxon>Eukaryota</taxon>
        <taxon>Fungi</taxon>
        <taxon>Dikarya</taxon>
        <taxon>Basidiomycota</taxon>
        <taxon>Agaricomycotina</taxon>
        <taxon>Agaricomycetes</taxon>
        <taxon>Cantharellales</taxon>
        <taxon>Ceratobasidiaceae</taxon>
        <taxon>Rhizoctonia</taxon>
    </lineage>
</organism>
<comment type="caution">
    <text evidence="3">The sequence shown here is derived from an EMBL/GenBank/DDBJ whole genome shotgun (WGS) entry which is preliminary data.</text>
</comment>
<protein>
    <recommendedName>
        <fullName evidence="2">HNH nuclease domain-containing protein</fullName>
    </recommendedName>
</protein>